<keyword evidence="5" id="KW-0234">DNA repair</keyword>
<proteinExistence type="predicted"/>
<feature type="region of interest" description="Disordered" evidence="7">
    <location>
        <begin position="761"/>
        <end position="787"/>
    </location>
</feature>
<keyword evidence="6" id="KW-0539">Nucleus</keyword>
<dbReference type="GO" id="GO:0033186">
    <property type="term" value="C:CAF-1 complex"/>
    <property type="evidence" value="ECO:0007669"/>
    <property type="project" value="TreeGrafter"/>
</dbReference>
<feature type="region of interest" description="Disordered" evidence="7">
    <location>
        <begin position="482"/>
        <end position="508"/>
    </location>
</feature>
<feature type="domain" description="Chromatin assembly factor 1 p150 subunit acidic region" evidence="8">
    <location>
        <begin position="293"/>
        <end position="364"/>
    </location>
</feature>
<evidence type="ECO:0000256" key="3">
    <source>
        <dbReference type="ARBA" id="ARBA00022763"/>
    </source>
</evidence>
<dbReference type="PANTHER" id="PTHR15272">
    <property type="entry name" value="CHROMATIN ASSEMBLY FACTOR 1 SUBUNIT A CAF-1 SUBUNIT A"/>
    <property type="match status" value="1"/>
</dbReference>
<feature type="region of interest" description="Disordered" evidence="7">
    <location>
        <begin position="672"/>
        <end position="709"/>
    </location>
</feature>
<keyword evidence="4" id="KW-0143">Chaperone</keyword>
<feature type="compositionally biased region" description="Polar residues" evidence="7">
    <location>
        <begin position="155"/>
        <end position="170"/>
    </location>
</feature>
<feature type="compositionally biased region" description="Polar residues" evidence="7">
    <location>
        <begin position="75"/>
        <end position="90"/>
    </location>
</feature>
<feature type="compositionally biased region" description="Basic and acidic residues" evidence="7">
    <location>
        <begin position="678"/>
        <end position="694"/>
    </location>
</feature>
<feature type="region of interest" description="Disordered" evidence="7">
    <location>
        <begin position="27"/>
        <end position="323"/>
    </location>
</feature>
<sequence>MKMPSSGEKKSPVPLKNMDIKSAFLAAGNRKRKAISPTVPKSHSKSLKLSDDKTGDIVEIAVDDEISAESKENTDLNTTDSQNILQANRKISSEDLDVEDKKVCSEKDTHKNSSNESMDEDSASSNELNSSNLNNSINVSELSENVESQNKTESDLNTSVDCNRLASSESKSQKKLETDQTDSKLRRKKKMTPEEAKARAAEREQKHKERLLKKEELEAQKKQKKEELEKRRLQKEQEKREKEEEKKEKERIRLEKKEQEEKERLQKLKEKEELKKQRQLMLEQKQEEKKKKEEMRIKREEEKKKVEEEKRQAELEKEQKEKEKQEKAKAAFFKFFKKSTPITPAPQPIEVEGAFKPFQVSEDMTLAPVVPAAAQERFDKEKLDRALQQQSEKKLYLDVLKSGNYKDVRQRNKTKLRQQRLSDSDVLVLDKKAADELFLTAKLLQFNENVRPPYWGTWRKKSKVVGPRKPFGQDTIFDYEVDSDDEWDEGGPGESLSGTENEVESEDDYEVDNEFFVPHGYLSPEEEKEDDEEVVNDPEKQKAILKKKQQEFESERKKKTTELKPIILGCFFENDPELQDNGLRSFFLTYGAEILSETAISTRFTVKKLQTESAPSSTANSPTSGNLIKKKNPVPEEAMPHLIRLLHGNTNSRETLIKEFQFFWQQNCLTVSSSNKTSPEKDEPVNELAERKSPTPEMTPETPGADPKSISKRQLNLTIKKISTYGKCPNPAQKKSCWWVQDEIREKYGLLDAPIPNEWVMSSTPANDTESSSNSKNVASIKEFLMP</sequence>
<evidence type="ECO:0000259" key="10">
    <source>
        <dbReference type="Pfam" id="PF15539"/>
    </source>
</evidence>
<protein>
    <recommendedName>
        <fullName evidence="13">Chromatin assembly factor 1 subunit A</fullName>
    </recommendedName>
</protein>
<evidence type="ECO:0008006" key="13">
    <source>
        <dbReference type="Google" id="ProtNLM"/>
    </source>
</evidence>
<feature type="compositionally biased region" description="Low complexity" evidence="7">
    <location>
        <begin position="124"/>
        <end position="149"/>
    </location>
</feature>
<evidence type="ECO:0000313" key="11">
    <source>
        <dbReference type="EMBL" id="CAL1272324.1"/>
    </source>
</evidence>
<keyword evidence="12" id="KW-1185">Reference proteome</keyword>
<evidence type="ECO:0000259" key="9">
    <source>
        <dbReference type="Pfam" id="PF12253"/>
    </source>
</evidence>
<organism evidence="11 12">
    <name type="scientific">Larinioides sclopetarius</name>
    <dbReference type="NCBI Taxonomy" id="280406"/>
    <lineage>
        <taxon>Eukaryota</taxon>
        <taxon>Metazoa</taxon>
        <taxon>Ecdysozoa</taxon>
        <taxon>Arthropoda</taxon>
        <taxon>Chelicerata</taxon>
        <taxon>Arachnida</taxon>
        <taxon>Araneae</taxon>
        <taxon>Araneomorphae</taxon>
        <taxon>Entelegynae</taxon>
        <taxon>Araneoidea</taxon>
        <taxon>Araneidae</taxon>
        <taxon>Larinioides</taxon>
    </lineage>
</organism>
<evidence type="ECO:0000256" key="2">
    <source>
        <dbReference type="ARBA" id="ARBA00022705"/>
    </source>
</evidence>
<evidence type="ECO:0000256" key="5">
    <source>
        <dbReference type="ARBA" id="ARBA00023204"/>
    </source>
</evidence>
<evidence type="ECO:0000256" key="7">
    <source>
        <dbReference type="SAM" id="MobiDB-lite"/>
    </source>
</evidence>
<dbReference type="InterPro" id="IPR022043">
    <property type="entry name" value="CAF1A_DD"/>
</dbReference>
<keyword evidence="3" id="KW-0227">DNA damage</keyword>
<feature type="compositionally biased region" description="Low complexity" evidence="7">
    <location>
        <begin position="613"/>
        <end position="626"/>
    </location>
</feature>
<dbReference type="GO" id="GO:0006334">
    <property type="term" value="P:nucleosome assembly"/>
    <property type="evidence" value="ECO:0007669"/>
    <property type="project" value="TreeGrafter"/>
</dbReference>
<feature type="domain" description="Chromatin assembly factor 1 subunit p150 C-terminal" evidence="10">
    <location>
        <begin position="603"/>
        <end position="772"/>
    </location>
</feature>
<evidence type="ECO:0000256" key="4">
    <source>
        <dbReference type="ARBA" id="ARBA00023186"/>
    </source>
</evidence>
<feature type="compositionally biased region" description="Polar residues" evidence="7">
    <location>
        <begin position="761"/>
        <end position="778"/>
    </location>
</feature>
<dbReference type="InterPro" id="IPR029105">
    <property type="entry name" value="CAF1-p150_C2"/>
</dbReference>
<dbReference type="GO" id="GO:0006260">
    <property type="term" value="P:DNA replication"/>
    <property type="evidence" value="ECO:0007669"/>
    <property type="project" value="UniProtKB-KW"/>
</dbReference>
<evidence type="ECO:0000256" key="6">
    <source>
        <dbReference type="ARBA" id="ARBA00023242"/>
    </source>
</evidence>
<evidence type="ECO:0000259" key="8">
    <source>
        <dbReference type="Pfam" id="PF11600"/>
    </source>
</evidence>
<dbReference type="GO" id="GO:0006281">
    <property type="term" value="P:DNA repair"/>
    <property type="evidence" value="ECO:0007669"/>
    <property type="project" value="UniProtKB-KW"/>
</dbReference>
<reference evidence="11 12" key="1">
    <citation type="submission" date="2024-04" db="EMBL/GenBank/DDBJ databases">
        <authorList>
            <person name="Rising A."/>
            <person name="Reimegard J."/>
            <person name="Sonavane S."/>
            <person name="Akerstrom W."/>
            <person name="Nylinder S."/>
            <person name="Hedman E."/>
            <person name="Kallberg Y."/>
        </authorList>
    </citation>
    <scope>NUCLEOTIDE SEQUENCE [LARGE SCALE GENOMIC DNA]</scope>
</reference>
<feature type="region of interest" description="Disordered" evidence="7">
    <location>
        <begin position="612"/>
        <end position="631"/>
    </location>
</feature>
<dbReference type="Pfam" id="PF12253">
    <property type="entry name" value="CAF1A_dimeriz"/>
    <property type="match status" value="1"/>
</dbReference>
<dbReference type="InterPro" id="IPR021644">
    <property type="entry name" value="CAF-1_p150_acidic"/>
</dbReference>
<feature type="compositionally biased region" description="Acidic residues" evidence="7">
    <location>
        <begin position="482"/>
        <end position="491"/>
    </location>
</feature>
<dbReference type="AlphaFoldDB" id="A0AAV1ZPN5"/>
<keyword evidence="2" id="KW-0235">DNA replication</keyword>
<gene>
    <name evidence="11" type="ORF">LARSCL_LOCUS6315</name>
</gene>
<evidence type="ECO:0000313" key="12">
    <source>
        <dbReference type="Proteomes" id="UP001497382"/>
    </source>
</evidence>
<feature type="compositionally biased region" description="Basic and acidic residues" evidence="7">
    <location>
        <begin position="191"/>
        <end position="276"/>
    </location>
</feature>
<dbReference type="Pfam" id="PF11600">
    <property type="entry name" value="CAF1A_acidic"/>
    <property type="match status" value="1"/>
</dbReference>
<comment type="caution">
    <text evidence="11">The sequence shown here is derived from an EMBL/GenBank/DDBJ whole genome shotgun (WGS) entry which is preliminary data.</text>
</comment>
<dbReference type="PANTHER" id="PTHR15272:SF0">
    <property type="entry name" value="CHROMATIN ASSEMBLY FACTOR 1 SUBUNIT A"/>
    <property type="match status" value="1"/>
</dbReference>
<comment type="subcellular location">
    <subcellularLocation>
        <location evidence="1">Nucleus</location>
    </subcellularLocation>
</comment>
<feature type="compositionally biased region" description="Basic and acidic residues" evidence="7">
    <location>
        <begin position="171"/>
        <end position="184"/>
    </location>
</feature>
<feature type="compositionally biased region" description="Basic and acidic residues" evidence="7">
    <location>
        <begin position="284"/>
        <end position="323"/>
    </location>
</feature>
<feature type="domain" description="Chromatin assembly factor 1 subunit A dimerization" evidence="9">
    <location>
        <begin position="442"/>
        <end position="510"/>
    </location>
</feature>
<dbReference type="EMBL" id="CAXIEN010000060">
    <property type="protein sequence ID" value="CAL1272324.1"/>
    <property type="molecule type" value="Genomic_DNA"/>
</dbReference>
<dbReference type="Proteomes" id="UP001497382">
    <property type="component" value="Unassembled WGS sequence"/>
</dbReference>
<dbReference type="GO" id="GO:0005634">
    <property type="term" value="C:nucleus"/>
    <property type="evidence" value="ECO:0007669"/>
    <property type="project" value="UniProtKB-SubCell"/>
</dbReference>
<accession>A0AAV1ZPN5</accession>
<name>A0AAV1ZPN5_9ARAC</name>
<dbReference type="Pfam" id="PF15539">
    <property type="entry name" value="CAF1-p150_C2"/>
    <property type="match status" value="1"/>
</dbReference>
<evidence type="ECO:0000256" key="1">
    <source>
        <dbReference type="ARBA" id="ARBA00004123"/>
    </source>
</evidence>
<feature type="compositionally biased region" description="Basic and acidic residues" evidence="7">
    <location>
        <begin position="99"/>
        <end position="113"/>
    </location>
</feature>